<protein>
    <submittedName>
        <fullName evidence="2">Uncharacterized protein</fullName>
    </submittedName>
</protein>
<keyword evidence="3" id="KW-1185">Reference proteome</keyword>
<feature type="compositionally biased region" description="Low complexity" evidence="1">
    <location>
        <begin position="58"/>
        <end position="76"/>
    </location>
</feature>
<gene>
    <name evidence="2" type="ORF">ECRASSUSDP1_LOCUS24671</name>
</gene>
<proteinExistence type="predicted"/>
<evidence type="ECO:0000313" key="2">
    <source>
        <dbReference type="EMBL" id="CAI2383178.1"/>
    </source>
</evidence>
<comment type="caution">
    <text evidence="2">The sequence shown here is derived from an EMBL/GenBank/DDBJ whole genome shotgun (WGS) entry which is preliminary data.</text>
</comment>
<organism evidence="2 3">
    <name type="scientific">Euplotes crassus</name>
    <dbReference type="NCBI Taxonomy" id="5936"/>
    <lineage>
        <taxon>Eukaryota</taxon>
        <taxon>Sar</taxon>
        <taxon>Alveolata</taxon>
        <taxon>Ciliophora</taxon>
        <taxon>Intramacronucleata</taxon>
        <taxon>Spirotrichea</taxon>
        <taxon>Hypotrichia</taxon>
        <taxon>Euplotida</taxon>
        <taxon>Euplotidae</taxon>
        <taxon>Moneuplotes</taxon>
    </lineage>
</organism>
<accession>A0AAD1Y1Z0</accession>
<dbReference type="EMBL" id="CAMPGE010025420">
    <property type="protein sequence ID" value="CAI2383178.1"/>
    <property type="molecule type" value="Genomic_DNA"/>
</dbReference>
<evidence type="ECO:0000256" key="1">
    <source>
        <dbReference type="SAM" id="MobiDB-lite"/>
    </source>
</evidence>
<dbReference type="Proteomes" id="UP001295684">
    <property type="component" value="Unassembled WGS sequence"/>
</dbReference>
<evidence type="ECO:0000313" key="3">
    <source>
        <dbReference type="Proteomes" id="UP001295684"/>
    </source>
</evidence>
<sequence length="131" mass="15073">MDINISEIKLEAKLIMAKFSADYKSDKSPVRLIHEHEKDIQRLNEILDLVKETSDKLSNSSKSVSFNSSFGSSQTSPIEVSRTEPRKIKKKKSKRRKVTLNDTHNFSYFDEDAIQPYFDVSFPSPGDFKKL</sequence>
<name>A0AAD1Y1Z0_EUPCR</name>
<reference evidence="2" key="1">
    <citation type="submission" date="2023-07" db="EMBL/GenBank/DDBJ databases">
        <authorList>
            <consortium name="AG Swart"/>
            <person name="Singh M."/>
            <person name="Singh A."/>
            <person name="Seah K."/>
            <person name="Emmerich C."/>
        </authorList>
    </citation>
    <scope>NUCLEOTIDE SEQUENCE</scope>
    <source>
        <strain evidence="2">DP1</strain>
    </source>
</reference>
<feature type="compositionally biased region" description="Basic residues" evidence="1">
    <location>
        <begin position="87"/>
        <end position="97"/>
    </location>
</feature>
<feature type="region of interest" description="Disordered" evidence="1">
    <location>
        <begin position="58"/>
        <end position="97"/>
    </location>
</feature>
<dbReference type="AlphaFoldDB" id="A0AAD1Y1Z0"/>